<evidence type="ECO:0000259" key="15">
    <source>
        <dbReference type="PROSITE" id="PS51030"/>
    </source>
</evidence>
<evidence type="ECO:0000256" key="12">
    <source>
        <dbReference type="ARBA" id="ARBA00023242"/>
    </source>
</evidence>
<keyword evidence="11 13" id="KW-0675">Receptor</keyword>
<keyword evidence="12 13" id="KW-0539">Nucleus</keyword>
<protein>
    <submittedName>
        <fullName evidence="17">PRGR protein</fullName>
    </submittedName>
</protein>
<evidence type="ECO:0000256" key="14">
    <source>
        <dbReference type="SAM" id="MobiDB-lite"/>
    </source>
</evidence>
<dbReference type="EMBL" id="JAATIS010008602">
    <property type="protein sequence ID" value="KAG2456777.1"/>
    <property type="molecule type" value="Genomic_DNA"/>
</dbReference>
<evidence type="ECO:0000256" key="4">
    <source>
        <dbReference type="ARBA" id="ARBA00022490"/>
    </source>
</evidence>
<proteinExistence type="inferred from homology"/>
<dbReference type="PROSITE" id="PS51843">
    <property type="entry name" value="NR_LBD"/>
    <property type="match status" value="1"/>
</dbReference>
<dbReference type="SMART" id="SM00430">
    <property type="entry name" value="HOLI"/>
    <property type="match status" value="1"/>
</dbReference>
<dbReference type="InterPro" id="IPR001723">
    <property type="entry name" value="Nuclear_hrmn_rcpt"/>
</dbReference>
<dbReference type="PRINTS" id="PR00047">
    <property type="entry name" value="STROIDFINGER"/>
</dbReference>
<keyword evidence="7 13" id="KW-0862">Zinc</keyword>
<comment type="subcellular location">
    <subcellularLocation>
        <location evidence="2">Cytoplasm</location>
    </subcellularLocation>
    <subcellularLocation>
        <location evidence="1 13">Nucleus</location>
    </subcellularLocation>
</comment>
<dbReference type="Gene3D" id="1.10.565.10">
    <property type="entry name" value="Retinoid X Receptor"/>
    <property type="match status" value="1"/>
</dbReference>
<dbReference type="Pfam" id="PF00104">
    <property type="entry name" value="Hormone_recep"/>
    <property type="match status" value="1"/>
</dbReference>
<dbReference type="PROSITE" id="PS00031">
    <property type="entry name" value="NUCLEAR_REC_DBD_1"/>
    <property type="match status" value="1"/>
</dbReference>
<comment type="caution">
    <text evidence="17">The sequence shown here is derived from an EMBL/GenBank/DDBJ whole genome shotgun (WGS) entry which is preliminary data.</text>
</comment>
<dbReference type="Gene3D" id="3.30.50.10">
    <property type="entry name" value="Erythroid Transcription Factor GATA-1, subunit A"/>
    <property type="match status" value="1"/>
</dbReference>
<dbReference type="GO" id="GO:0005634">
    <property type="term" value="C:nucleus"/>
    <property type="evidence" value="ECO:0007669"/>
    <property type="project" value="UniProtKB-SubCell"/>
</dbReference>
<accession>A0A8X8BJL0</accession>
<dbReference type="RefSeq" id="XP_039600278.1">
    <property type="nucleotide sequence ID" value="XM_039744344.1"/>
</dbReference>
<name>A0A8X8BJL0_POLSE</name>
<evidence type="ECO:0000313" key="17">
    <source>
        <dbReference type="EMBL" id="KAG2456777.1"/>
    </source>
</evidence>
<evidence type="ECO:0000256" key="2">
    <source>
        <dbReference type="ARBA" id="ARBA00004496"/>
    </source>
</evidence>
<feature type="domain" description="Nuclear receptor" evidence="15">
    <location>
        <begin position="294"/>
        <end position="369"/>
    </location>
</feature>
<dbReference type="GO" id="GO:0033993">
    <property type="term" value="P:response to lipid"/>
    <property type="evidence" value="ECO:0007669"/>
    <property type="project" value="UniProtKB-ARBA"/>
</dbReference>
<feature type="compositionally biased region" description="Polar residues" evidence="14">
    <location>
        <begin position="176"/>
        <end position="185"/>
    </location>
</feature>
<dbReference type="Proteomes" id="UP000886611">
    <property type="component" value="Unassembled WGS sequence"/>
</dbReference>
<keyword evidence="18" id="KW-1185">Reference proteome</keyword>
<dbReference type="OrthoDB" id="8580220at2759"/>
<dbReference type="FunFam" id="3.30.50.10:FF:000024">
    <property type="entry name" value="Androgen receptor"/>
    <property type="match status" value="1"/>
</dbReference>
<evidence type="ECO:0000256" key="6">
    <source>
        <dbReference type="ARBA" id="ARBA00022771"/>
    </source>
</evidence>
<keyword evidence="9 13" id="KW-0238">DNA-binding</keyword>
<evidence type="ECO:0000256" key="3">
    <source>
        <dbReference type="ARBA" id="ARBA00005413"/>
    </source>
</evidence>
<evidence type="ECO:0000256" key="10">
    <source>
        <dbReference type="ARBA" id="ARBA00023163"/>
    </source>
</evidence>
<reference evidence="17 18" key="1">
    <citation type="journal article" date="2021" name="Cell">
        <title>Tracing the genetic footprints of vertebrate landing in non-teleost ray-finned fishes.</title>
        <authorList>
            <person name="Bi X."/>
            <person name="Wang K."/>
            <person name="Yang L."/>
            <person name="Pan H."/>
            <person name="Jiang H."/>
            <person name="Wei Q."/>
            <person name="Fang M."/>
            <person name="Yu H."/>
            <person name="Zhu C."/>
            <person name="Cai Y."/>
            <person name="He Y."/>
            <person name="Gan X."/>
            <person name="Zeng H."/>
            <person name="Yu D."/>
            <person name="Zhu Y."/>
            <person name="Jiang H."/>
            <person name="Qiu Q."/>
            <person name="Yang H."/>
            <person name="Zhang Y.E."/>
            <person name="Wang W."/>
            <person name="Zhu M."/>
            <person name="He S."/>
            <person name="Zhang G."/>
        </authorList>
    </citation>
    <scope>NUCLEOTIDE SEQUENCE [LARGE SCALE GENOMIC DNA]</scope>
    <source>
        <strain evidence="17">Bchr_013</strain>
    </source>
</reference>
<dbReference type="AlphaFoldDB" id="A0A8X8BJL0"/>
<dbReference type="GO" id="GO:0008270">
    <property type="term" value="F:zinc ion binding"/>
    <property type="evidence" value="ECO:0007669"/>
    <property type="project" value="UniProtKB-KW"/>
</dbReference>
<feature type="non-terminal residue" evidence="17">
    <location>
        <position position="662"/>
    </location>
</feature>
<evidence type="ECO:0000256" key="8">
    <source>
        <dbReference type="ARBA" id="ARBA00023015"/>
    </source>
</evidence>
<dbReference type="InterPro" id="IPR035500">
    <property type="entry name" value="NHR-like_dom_sf"/>
</dbReference>
<feature type="non-terminal residue" evidence="17">
    <location>
        <position position="1"/>
    </location>
</feature>
<evidence type="ECO:0000259" key="16">
    <source>
        <dbReference type="PROSITE" id="PS51843"/>
    </source>
</evidence>
<organism evidence="17 18">
    <name type="scientific">Polypterus senegalus</name>
    <name type="common">Senegal bichir</name>
    <dbReference type="NCBI Taxonomy" id="55291"/>
    <lineage>
        <taxon>Eukaryota</taxon>
        <taxon>Metazoa</taxon>
        <taxon>Chordata</taxon>
        <taxon>Craniata</taxon>
        <taxon>Vertebrata</taxon>
        <taxon>Euteleostomi</taxon>
        <taxon>Actinopterygii</taxon>
        <taxon>Polypteriformes</taxon>
        <taxon>Polypteridae</taxon>
        <taxon>Polypterus</taxon>
    </lineage>
</organism>
<feature type="domain" description="NR LBD" evidence="16">
    <location>
        <begin position="409"/>
        <end position="643"/>
    </location>
</feature>
<evidence type="ECO:0000256" key="11">
    <source>
        <dbReference type="ARBA" id="ARBA00023170"/>
    </source>
</evidence>
<dbReference type="GeneID" id="120523243"/>
<evidence type="ECO:0000313" key="18">
    <source>
        <dbReference type="Proteomes" id="UP000886611"/>
    </source>
</evidence>
<sequence>MDGADKELVEQIFTALSEATQEDMKKNYKLLPDSNSSTAVMYPSNSTCTQPAPLPVKHGHDSSFRGFGAETERIVWEALGILDGSVIPEDLSDNTEKPPSSLTDRICLTEEQPVDTKKALLPSKKNTAESQKTRMSEASISSLDALLSTSSHEVTSIQCILTLGEEQADDKVSLPDTHSTNTNDASGAPQHPSIKVDPDSTNALAALALGSPRHSVIFRNEFAPSAMRSSPACGTHVWFHPELQLPEAGYITSGIQADVIHSYTTYPQSYGAYFGSPDDRRMQSPRSVCSIIPQKFCLICGDEASGCHYGVLTCGSCKVFFKRAVEGHHTYLCAGRNDCIVDKIRRKNCPACRLRKCYEAGMMLGGRKIKKFGNLKAISSIQTAPLVSSQIWHHGNQDLGKLSYLPSLQEIEQNPQVICILETTEPDVECAGTDNCQLELPSVLLSCLNQLCERQLLSIVKWTKTLPGFRNLHLDDQMILIQYSWMSLMVFSMGWRSYQNGSHRILYFAPDLILTEDTMKQSPIYDLCLSMLIIPEEFQHLQITKEEFLCMKVLLLLNTIPLEGLKSQSFFDDMRQCYIKELTKAIHRKTKGIVASSQRFYQLTKLMDSMHKIVKKLHLYCLNTFIQSSSNVTFPEMMSEIIIAQLPKILAGMVKPLYFHKK</sequence>
<keyword evidence="8 13" id="KW-0805">Transcription regulation</keyword>
<dbReference type="InterPro" id="IPR050200">
    <property type="entry name" value="Nuclear_hormone_rcpt_NR3"/>
</dbReference>
<feature type="region of interest" description="Disordered" evidence="14">
    <location>
        <begin position="170"/>
        <end position="197"/>
    </location>
</feature>
<keyword evidence="10 13" id="KW-0804">Transcription</keyword>
<dbReference type="PROSITE" id="PS51030">
    <property type="entry name" value="NUCLEAR_REC_DBD_2"/>
    <property type="match status" value="1"/>
</dbReference>
<dbReference type="GO" id="GO:0007165">
    <property type="term" value="P:signal transduction"/>
    <property type="evidence" value="ECO:0007669"/>
    <property type="project" value="UniProtKB-ARBA"/>
</dbReference>
<evidence type="ECO:0000256" key="9">
    <source>
        <dbReference type="ARBA" id="ARBA00023125"/>
    </source>
</evidence>
<evidence type="ECO:0000256" key="13">
    <source>
        <dbReference type="RuleBase" id="RU004334"/>
    </source>
</evidence>
<dbReference type="PRINTS" id="PR00398">
    <property type="entry name" value="STRDHORMONER"/>
</dbReference>
<dbReference type="InterPro" id="IPR000536">
    <property type="entry name" value="Nucl_hrmn_rcpt_lig-bd"/>
</dbReference>
<keyword evidence="4" id="KW-0963">Cytoplasm</keyword>
<dbReference type="Pfam" id="PF00105">
    <property type="entry name" value="zf-C4"/>
    <property type="match status" value="1"/>
</dbReference>
<dbReference type="GO" id="GO:0043565">
    <property type="term" value="F:sequence-specific DNA binding"/>
    <property type="evidence" value="ECO:0007669"/>
    <property type="project" value="InterPro"/>
</dbReference>
<evidence type="ECO:0000256" key="7">
    <source>
        <dbReference type="ARBA" id="ARBA00022833"/>
    </source>
</evidence>
<dbReference type="SUPFAM" id="SSF48508">
    <property type="entry name" value="Nuclear receptor ligand-binding domain"/>
    <property type="match status" value="1"/>
</dbReference>
<dbReference type="InterPro" id="IPR001628">
    <property type="entry name" value="Znf_hrmn_rcpt"/>
</dbReference>
<dbReference type="GO" id="GO:0003700">
    <property type="term" value="F:DNA-binding transcription factor activity"/>
    <property type="evidence" value="ECO:0007669"/>
    <property type="project" value="InterPro"/>
</dbReference>
<evidence type="ECO:0000256" key="1">
    <source>
        <dbReference type="ARBA" id="ARBA00004123"/>
    </source>
</evidence>
<dbReference type="CDD" id="cd07172">
    <property type="entry name" value="NR_DBD_GR_PR"/>
    <property type="match status" value="1"/>
</dbReference>
<gene>
    <name evidence="17" type="primary">Pgr</name>
    <name evidence="17" type="ORF">GTO96_0013151</name>
</gene>
<dbReference type="SMART" id="SM00399">
    <property type="entry name" value="ZnF_C4"/>
    <property type="match status" value="1"/>
</dbReference>
<keyword evidence="5 13" id="KW-0479">Metal-binding</keyword>
<dbReference type="InterPro" id="IPR013088">
    <property type="entry name" value="Znf_NHR/GATA"/>
</dbReference>
<evidence type="ECO:0000256" key="5">
    <source>
        <dbReference type="ARBA" id="ARBA00022723"/>
    </source>
</evidence>
<feature type="region of interest" description="Disordered" evidence="14">
    <location>
        <begin position="113"/>
        <end position="138"/>
    </location>
</feature>
<dbReference type="PANTHER" id="PTHR48092">
    <property type="entry name" value="KNIRPS-RELATED PROTEIN-RELATED"/>
    <property type="match status" value="1"/>
</dbReference>
<dbReference type="GO" id="GO:0005737">
    <property type="term" value="C:cytoplasm"/>
    <property type="evidence" value="ECO:0007669"/>
    <property type="project" value="UniProtKB-SubCell"/>
</dbReference>
<dbReference type="SUPFAM" id="SSF57716">
    <property type="entry name" value="Glucocorticoid receptor-like (DNA-binding domain)"/>
    <property type="match status" value="1"/>
</dbReference>
<keyword evidence="6 13" id="KW-0863">Zinc-finger</keyword>
<comment type="similarity">
    <text evidence="3">Belongs to the nuclear hormone receptor family. NR3 subfamily.</text>
</comment>
<dbReference type="GO" id="GO:0042562">
    <property type="term" value="F:hormone binding"/>
    <property type="evidence" value="ECO:0007669"/>
    <property type="project" value="UniProtKB-ARBA"/>
</dbReference>